<dbReference type="InterPro" id="IPR043168">
    <property type="entry name" value="DegV_C"/>
</dbReference>
<protein>
    <submittedName>
        <fullName evidence="3">EDD domain protein, DegV family</fullName>
    </submittedName>
</protein>
<evidence type="ECO:0000256" key="1">
    <source>
        <dbReference type="ARBA" id="ARBA00003238"/>
    </source>
</evidence>
<comment type="function">
    <text evidence="1">May bind long-chain fatty acids, such as palmitate, and may play a role in lipid transport or fatty acid metabolism.</text>
</comment>
<keyword evidence="2" id="KW-0446">Lipid-binding</keyword>
<dbReference type="Gene3D" id="3.30.1180.10">
    <property type="match status" value="1"/>
</dbReference>
<evidence type="ECO:0000313" key="4">
    <source>
        <dbReference type="Proteomes" id="UP000199481"/>
    </source>
</evidence>
<dbReference type="InterPro" id="IPR003797">
    <property type="entry name" value="DegV"/>
</dbReference>
<dbReference type="GO" id="GO:0008289">
    <property type="term" value="F:lipid binding"/>
    <property type="evidence" value="ECO:0007669"/>
    <property type="project" value="UniProtKB-KW"/>
</dbReference>
<dbReference type="PANTHER" id="PTHR33434">
    <property type="entry name" value="DEGV DOMAIN-CONTAINING PROTEIN DR_1986-RELATED"/>
    <property type="match status" value="1"/>
</dbReference>
<dbReference type="EMBL" id="FNJW01000008">
    <property type="protein sequence ID" value="SDQ26018.1"/>
    <property type="molecule type" value="Genomic_DNA"/>
</dbReference>
<evidence type="ECO:0000313" key="3">
    <source>
        <dbReference type="EMBL" id="SDQ26018.1"/>
    </source>
</evidence>
<dbReference type="SUPFAM" id="SSF82549">
    <property type="entry name" value="DAK1/DegV-like"/>
    <property type="match status" value="1"/>
</dbReference>
<accession>A0A1H0ZEY8</accession>
<dbReference type="RefSeq" id="WP_035020464.1">
    <property type="nucleotide sequence ID" value="NZ_CP084916.1"/>
</dbReference>
<dbReference type="OrthoDB" id="9781230at2"/>
<keyword evidence="4" id="KW-1185">Reference proteome</keyword>
<dbReference type="Pfam" id="PF02645">
    <property type="entry name" value="DegV"/>
    <property type="match status" value="1"/>
</dbReference>
<reference evidence="4" key="1">
    <citation type="submission" date="2016-10" db="EMBL/GenBank/DDBJ databases">
        <authorList>
            <person name="Varghese N."/>
            <person name="Submissions S."/>
        </authorList>
    </citation>
    <scope>NUCLEOTIDE SEQUENCE [LARGE SCALE GENOMIC DNA]</scope>
    <source>
        <strain evidence="4">MPL-11</strain>
    </source>
</reference>
<dbReference type="Gene3D" id="3.40.50.10170">
    <property type="match status" value="1"/>
</dbReference>
<dbReference type="InterPro" id="IPR050270">
    <property type="entry name" value="DegV_domain_contain"/>
</dbReference>
<proteinExistence type="predicted"/>
<dbReference type="AlphaFoldDB" id="A0A1H0ZEY8"/>
<dbReference type="NCBIfam" id="TIGR00762">
    <property type="entry name" value="DegV"/>
    <property type="match status" value="1"/>
</dbReference>
<dbReference type="PANTHER" id="PTHR33434:SF2">
    <property type="entry name" value="FATTY ACID-BINDING PROTEIN TM_1468"/>
    <property type="match status" value="1"/>
</dbReference>
<gene>
    <name evidence="3" type="ORF">SAMN04487752_1481</name>
</gene>
<sequence length="284" mass="31018">MTKFIITTESGSDLSSELIERYNVHVIPMHVTMGSETFDDGSFDVEDVYRFYDQTGSLPKTAGTTPQDNSAVFEQIFANFPEAHIIHIAYSAVTTVSYTSCTIAAKDFNNIHIVDSKNVSGGLTAVIVATAKFIENNPTTTAEEIVAFVEDVRERTRFVFLPQSLLYLKAGGRVSNVAYLGASLLNLHPTIVLKDGYLVASKKYRGSFDRCLKNTVKDFIKNYDIDPETVIIGGTKRLSEDHKQLAKSLLQEAGYNDPSLFSAGAVISSHGGPGAFGIIGIEKK</sequence>
<name>A0A1H0ZEY8_9LACT</name>
<organism evidence="3 4">
    <name type="scientific">Carnobacterium viridans</name>
    <dbReference type="NCBI Taxonomy" id="174587"/>
    <lineage>
        <taxon>Bacteria</taxon>
        <taxon>Bacillati</taxon>
        <taxon>Bacillota</taxon>
        <taxon>Bacilli</taxon>
        <taxon>Lactobacillales</taxon>
        <taxon>Carnobacteriaceae</taxon>
        <taxon>Carnobacterium</taxon>
    </lineage>
</organism>
<dbReference type="Proteomes" id="UP000199481">
    <property type="component" value="Unassembled WGS sequence"/>
</dbReference>
<dbReference type="PROSITE" id="PS51482">
    <property type="entry name" value="DEGV"/>
    <property type="match status" value="1"/>
</dbReference>
<evidence type="ECO:0000256" key="2">
    <source>
        <dbReference type="ARBA" id="ARBA00023121"/>
    </source>
</evidence>